<accession>K2G982</accession>
<gene>
    <name evidence="1" type="ORF">ACD_4C00192G0002</name>
</gene>
<dbReference type="EMBL" id="AMFJ01000708">
    <property type="protein sequence ID" value="EKE26689.1"/>
    <property type="molecule type" value="Genomic_DNA"/>
</dbReference>
<protein>
    <submittedName>
        <fullName evidence="1">Uncharacterized protein</fullName>
    </submittedName>
</protein>
<reference evidence="1" key="1">
    <citation type="journal article" date="2012" name="Science">
        <title>Fermentation, hydrogen, and sulfur metabolism in multiple uncultivated bacterial phyla.</title>
        <authorList>
            <person name="Wrighton K.C."/>
            <person name="Thomas B.C."/>
            <person name="Sharon I."/>
            <person name="Miller C.S."/>
            <person name="Castelle C.J."/>
            <person name="VerBerkmoes N.C."/>
            <person name="Wilkins M.J."/>
            <person name="Hettich R.L."/>
            <person name="Lipton M.S."/>
            <person name="Williams K.H."/>
            <person name="Long P.E."/>
            <person name="Banfield J.F."/>
        </authorList>
    </citation>
    <scope>NUCLEOTIDE SEQUENCE [LARGE SCALE GENOMIC DNA]</scope>
</reference>
<dbReference type="AlphaFoldDB" id="K2G982"/>
<evidence type="ECO:0000313" key="1">
    <source>
        <dbReference type="EMBL" id="EKE26689.1"/>
    </source>
</evidence>
<organism evidence="1">
    <name type="scientific">uncultured bacterium</name>
    <name type="common">gcode 4</name>
    <dbReference type="NCBI Taxonomy" id="1234023"/>
    <lineage>
        <taxon>Bacteria</taxon>
        <taxon>environmental samples</taxon>
    </lineage>
</organism>
<proteinExistence type="predicted"/>
<sequence>MKIPEHAEMVFKWKIFDTYQWEQEMEKKMNWKKHILKLFWHIKKYCYKLDKYLKKTYEKK</sequence>
<comment type="caution">
    <text evidence="1">The sequence shown here is derived from an EMBL/GenBank/DDBJ whole genome shotgun (WGS) entry which is preliminary data.</text>
</comment>
<name>K2G982_9BACT</name>